<feature type="transmembrane region" description="Helical" evidence="1">
    <location>
        <begin position="61"/>
        <end position="79"/>
    </location>
</feature>
<dbReference type="Gene3D" id="1.20.1280.290">
    <property type="match status" value="1"/>
</dbReference>
<name>A0A6C0EQS8_9ZZZZ</name>
<proteinExistence type="predicted"/>
<sequence>MNYVYLSIISSTFIIIGYLPEIYVTIFQIKNVDSTKYSSTMWLVGGVLGTVYSGLNGADTFITVNYSVNTSLNLLTLLLKIYYYCRITKCDICIKQSDENTIELSVAS</sequence>
<keyword evidence="1" id="KW-0472">Membrane</keyword>
<accession>A0A6C0EQS8</accession>
<dbReference type="AlphaFoldDB" id="A0A6C0EQS8"/>
<protein>
    <submittedName>
        <fullName evidence="2">Uncharacterized protein</fullName>
    </submittedName>
</protein>
<keyword evidence="1" id="KW-0812">Transmembrane</keyword>
<organism evidence="2">
    <name type="scientific">viral metagenome</name>
    <dbReference type="NCBI Taxonomy" id="1070528"/>
    <lineage>
        <taxon>unclassified sequences</taxon>
        <taxon>metagenomes</taxon>
        <taxon>organismal metagenomes</taxon>
    </lineage>
</organism>
<keyword evidence="1" id="KW-1133">Transmembrane helix</keyword>
<dbReference type="EMBL" id="MN738924">
    <property type="protein sequence ID" value="QHT31526.1"/>
    <property type="molecule type" value="Genomic_DNA"/>
</dbReference>
<reference evidence="2" key="1">
    <citation type="journal article" date="2020" name="Nature">
        <title>Giant virus diversity and host interactions through global metagenomics.</title>
        <authorList>
            <person name="Schulz F."/>
            <person name="Roux S."/>
            <person name="Paez-Espino D."/>
            <person name="Jungbluth S."/>
            <person name="Walsh D.A."/>
            <person name="Denef V.J."/>
            <person name="McMahon K.D."/>
            <person name="Konstantinidis K.T."/>
            <person name="Eloe-Fadrosh E.A."/>
            <person name="Kyrpides N.C."/>
            <person name="Woyke T."/>
        </authorList>
    </citation>
    <scope>NUCLEOTIDE SEQUENCE</scope>
    <source>
        <strain evidence="2">GVMAG-M-3300009155-48</strain>
    </source>
</reference>
<feature type="transmembrane region" description="Helical" evidence="1">
    <location>
        <begin position="6"/>
        <end position="27"/>
    </location>
</feature>
<evidence type="ECO:0000313" key="2">
    <source>
        <dbReference type="EMBL" id="QHT31526.1"/>
    </source>
</evidence>
<evidence type="ECO:0000256" key="1">
    <source>
        <dbReference type="SAM" id="Phobius"/>
    </source>
</evidence>